<gene>
    <name evidence="1" type="ORF">IWH25_11000</name>
</gene>
<evidence type="ECO:0000313" key="1">
    <source>
        <dbReference type="EMBL" id="QRJ65714.1"/>
    </source>
</evidence>
<accession>A0A974SSR4</accession>
<organism evidence="1 2">
    <name type="scientific">Azospira restricta</name>
    <dbReference type="NCBI Taxonomy" id="404405"/>
    <lineage>
        <taxon>Bacteria</taxon>
        <taxon>Pseudomonadati</taxon>
        <taxon>Pseudomonadota</taxon>
        <taxon>Betaproteobacteria</taxon>
        <taxon>Rhodocyclales</taxon>
        <taxon>Rhodocyclaceae</taxon>
        <taxon>Azospira</taxon>
    </lineage>
</organism>
<dbReference type="AlphaFoldDB" id="A0A974SSR4"/>
<proteinExistence type="predicted"/>
<keyword evidence="2" id="KW-1185">Reference proteome</keyword>
<dbReference type="KEGG" id="ares:IWH25_11000"/>
<protein>
    <submittedName>
        <fullName evidence="1">Uncharacterized protein</fullName>
    </submittedName>
</protein>
<sequence length="66" mass="7957">MASVTQAQLLWTQPEQGPREWALYRLDDNNNRFLMSYFSDRYRAEVLAQHYESLGHKQTYYVERAL</sequence>
<dbReference type="Proteomes" id="UP000663444">
    <property type="component" value="Chromosome"/>
</dbReference>
<reference evidence="1" key="1">
    <citation type="submission" date="2020-11" db="EMBL/GenBank/DDBJ databases">
        <title>Azospira restricta DSM 18626 genome sequence.</title>
        <authorList>
            <person name="Moe W.M."/>
        </authorList>
    </citation>
    <scope>NUCLEOTIDE SEQUENCE</scope>
    <source>
        <strain evidence="1">DSM 18626</strain>
    </source>
</reference>
<dbReference type="EMBL" id="CP064781">
    <property type="protein sequence ID" value="QRJ65714.1"/>
    <property type="molecule type" value="Genomic_DNA"/>
</dbReference>
<evidence type="ECO:0000313" key="2">
    <source>
        <dbReference type="Proteomes" id="UP000663444"/>
    </source>
</evidence>
<name>A0A974SSR4_9RHOO</name>